<name>A0A392S0M6_9FABA</name>
<proteinExistence type="predicted"/>
<reference evidence="2 3" key="1">
    <citation type="journal article" date="2018" name="Front. Plant Sci.">
        <title>Red Clover (Trifolium pratense) and Zigzag Clover (T. medium) - A Picture of Genomic Similarities and Differences.</title>
        <authorList>
            <person name="Dluhosova J."/>
            <person name="Istvanek J."/>
            <person name="Nedelnik J."/>
            <person name="Repkova J."/>
        </authorList>
    </citation>
    <scope>NUCLEOTIDE SEQUENCE [LARGE SCALE GENOMIC DNA]</scope>
    <source>
        <strain evidence="3">cv. 10/8</strain>
        <tissue evidence="2">Leaf</tissue>
    </source>
</reference>
<dbReference type="EMBL" id="LXQA010304432">
    <property type="protein sequence ID" value="MCI42431.1"/>
    <property type="molecule type" value="Genomic_DNA"/>
</dbReference>
<dbReference type="Proteomes" id="UP000265520">
    <property type="component" value="Unassembled WGS sequence"/>
</dbReference>
<feature type="non-terminal residue" evidence="2">
    <location>
        <position position="1"/>
    </location>
</feature>
<organism evidence="2 3">
    <name type="scientific">Trifolium medium</name>
    <dbReference type="NCBI Taxonomy" id="97028"/>
    <lineage>
        <taxon>Eukaryota</taxon>
        <taxon>Viridiplantae</taxon>
        <taxon>Streptophyta</taxon>
        <taxon>Embryophyta</taxon>
        <taxon>Tracheophyta</taxon>
        <taxon>Spermatophyta</taxon>
        <taxon>Magnoliopsida</taxon>
        <taxon>eudicotyledons</taxon>
        <taxon>Gunneridae</taxon>
        <taxon>Pentapetalae</taxon>
        <taxon>rosids</taxon>
        <taxon>fabids</taxon>
        <taxon>Fabales</taxon>
        <taxon>Fabaceae</taxon>
        <taxon>Papilionoideae</taxon>
        <taxon>50 kb inversion clade</taxon>
        <taxon>NPAAA clade</taxon>
        <taxon>Hologalegina</taxon>
        <taxon>IRL clade</taxon>
        <taxon>Trifolieae</taxon>
        <taxon>Trifolium</taxon>
    </lineage>
</organism>
<sequence length="74" mass="8214">AWRQLATNQQKVCHSLATSGEYWRPRRHSSPGDNHERRLATSRSSPGDSTQSMVLCGGLSPNPPKNSFKHVINS</sequence>
<protein>
    <submittedName>
        <fullName evidence="2">Uncharacterized protein</fullName>
    </submittedName>
</protein>
<dbReference type="AlphaFoldDB" id="A0A392S0M6"/>
<keyword evidence="3" id="KW-1185">Reference proteome</keyword>
<comment type="caution">
    <text evidence="2">The sequence shown here is derived from an EMBL/GenBank/DDBJ whole genome shotgun (WGS) entry which is preliminary data.</text>
</comment>
<evidence type="ECO:0000313" key="3">
    <source>
        <dbReference type="Proteomes" id="UP000265520"/>
    </source>
</evidence>
<evidence type="ECO:0000256" key="1">
    <source>
        <dbReference type="SAM" id="MobiDB-lite"/>
    </source>
</evidence>
<evidence type="ECO:0000313" key="2">
    <source>
        <dbReference type="EMBL" id="MCI42431.1"/>
    </source>
</evidence>
<feature type="compositionally biased region" description="Polar residues" evidence="1">
    <location>
        <begin position="41"/>
        <end position="53"/>
    </location>
</feature>
<accession>A0A392S0M6</accession>
<feature type="region of interest" description="Disordered" evidence="1">
    <location>
        <begin position="18"/>
        <end position="74"/>
    </location>
</feature>